<proteinExistence type="predicted"/>
<dbReference type="AlphaFoldDB" id="A0A9X3MPK2"/>
<name>A0A9X3MPK2_9ACTN</name>
<sequence length="107" mass="11891">MLRVTVAAPVKLKTNRSSTRNKRSIKFTGSVPGAPKDARARVDLQAWAGRWVTFASATVRNGAFASSYTFTRTFSPTTYRFRAVLPSDPDFPYAAGKSREVHVRVRP</sequence>
<keyword evidence="2" id="KW-1185">Reference proteome</keyword>
<dbReference type="Proteomes" id="UP001149140">
    <property type="component" value="Unassembled WGS sequence"/>
</dbReference>
<reference evidence="1" key="1">
    <citation type="submission" date="2022-10" db="EMBL/GenBank/DDBJ databases">
        <title>The WGS of Solirubrobacter ginsenosidimutans DSM 21036.</title>
        <authorList>
            <person name="Jiang Z."/>
        </authorList>
    </citation>
    <scope>NUCLEOTIDE SEQUENCE</scope>
    <source>
        <strain evidence="1">DSM 21036</strain>
    </source>
</reference>
<organism evidence="1 2">
    <name type="scientific">Solirubrobacter ginsenosidimutans</name>
    <dbReference type="NCBI Taxonomy" id="490573"/>
    <lineage>
        <taxon>Bacteria</taxon>
        <taxon>Bacillati</taxon>
        <taxon>Actinomycetota</taxon>
        <taxon>Thermoleophilia</taxon>
        <taxon>Solirubrobacterales</taxon>
        <taxon>Solirubrobacteraceae</taxon>
        <taxon>Solirubrobacter</taxon>
    </lineage>
</organism>
<dbReference type="EMBL" id="JAPDOD010000005">
    <property type="protein sequence ID" value="MDA0160476.1"/>
    <property type="molecule type" value="Genomic_DNA"/>
</dbReference>
<evidence type="ECO:0000313" key="2">
    <source>
        <dbReference type="Proteomes" id="UP001149140"/>
    </source>
</evidence>
<protein>
    <submittedName>
        <fullName evidence="1">Uncharacterized protein</fullName>
    </submittedName>
</protein>
<comment type="caution">
    <text evidence="1">The sequence shown here is derived from an EMBL/GenBank/DDBJ whole genome shotgun (WGS) entry which is preliminary data.</text>
</comment>
<gene>
    <name evidence="1" type="ORF">OM076_09380</name>
</gene>
<accession>A0A9X3MPK2</accession>
<evidence type="ECO:0000313" key="1">
    <source>
        <dbReference type="EMBL" id="MDA0160476.1"/>
    </source>
</evidence>